<dbReference type="AlphaFoldDB" id="A0A6I6JE96"/>
<evidence type="ECO:0000313" key="3">
    <source>
        <dbReference type="Proteomes" id="UP000428328"/>
    </source>
</evidence>
<dbReference type="Proteomes" id="UP000428328">
    <property type="component" value="Chromosome"/>
</dbReference>
<organism evidence="2 3">
    <name type="scientific">Pseudodesulfovibrio cashew</name>
    <dbReference type="NCBI Taxonomy" id="2678688"/>
    <lineage>
        <taxon>Bacteria</taxon>
        <taxon>Pseudomonadati</taxon>
        <taxon>Thermodesulfobacteriota</taxon>
        <taxon>Desulfovibrionia</taxon>
        <taxon>Desulfovibrionales</taxon>
        <taxon>Desulfovibrionaceae</taxon>
    </lineage>
</organism>
<dbReference type="KEGG" id="psel:GM415_04385"/>
<name>A0A6I6JE96_9BACT</name>
<protein>
    <recommendedName>
        <fullName evidence="4">DUF5610 domain-containing protein</fullName>
    </recommendedName>
</protein>
<feature type="region of interest" description="Disordered" evidence="1">
    <location>
        <begin position="105"/>
        <end position="125"/>
    </location>
</feature>
<proteinExistence type="predicted"/>
<dbReference type="EMBL" id="CP046400">
    <property type="protein sequence ID" value="QGY39390.1"/>
    <property type="molecule type" value="Genomic_DNA"/>
</dbReference>
<keyword evidence="3" id="KW-1185">Reference proteome</keyword>
<gene>
    <name evidence="2" type="ORF">GM415_04385</name>
</gene>
<sequence length="310" mass="32134">MQIQGSHINLGFMQDFAAQQRQGKAVDSSGDMLIDAPGKRLGQLAQAIGIDPAHAGLTPAAEALAKAPGQQGKLPVETVTDATGQRSGELTLGAVFAHEVIRRLEENGTGTETGADGEQKDSSDLRQSLADTMDWIRERFGDDAAAAAAGSILKATGSGVTEESLSDGLVSTLKIIDRNFGFAAGDAAIAQFNGSLNNAINTYFDNGSDEVFFAGEAPVGGATATQDLTTRLYMRAVEASAGDPADEVNLTEQLLNDLKGDLDETAQLQDLTSQLEAEFSPTSATYQAAMAAYGAAGTTAAEPQFADLAV</sequence>
<evidence type="ECO:0008006" key="4">
    <source>
        <dbReference type="Google" id="ProtNLM"/>
    </source>
</evidence>
<evidence type="ECO:0000313" key="2">
    <source>
        <dbReference type="EMBL" id="QGY39390.1"/>
    </source>
</evidence>
<accession>A0A6I6JE96</accession>
<dbReference type="RefSeq" id="WP_158946616.1">
    <property type="nucleotide sequence ID" value="NZ_CP046400.1"/>
</dbReference>
<reference evidence="2 3" key="1">
    <citation type="submission" date="2019-11" db="EMBL/GenBank/DDBJ databases">
        <authorList>
            <person name="Zheng R.K."/>
            <person name="Sun C.M."/>
        </authorList>
    </citation>
    <scope>NUCLEOTIDE SEQUENCE [LARGE SCALE GENOMIC DNA]</scope>
    <source>
        <strain evidence="2 3">SRB007</strain>
    </source>
</reference>
<evidence type="ECO:0000256" key="1">
    <source>
        <dbReference type="SAM" id="MobiDB-lite"/>
    </source>
</evidence>